<reference evidence="11" key="1">
    <citation type="submission" date="2016-05" db="EMBL/GenBank/DDBJ databases">
        <title>Comparative genomics of biotechnologically important yeasts.</title>
        <authorList>
            <consortium name="DOE Joint Genome Institute"/>
            <person name="Riley R."/>
            <person name="Haridas S."/>
            <person name="Wolfe K.H."/>
            <person name="Lopes M.R."/>
            <person name="Hittinger C.T."/>
            <person name="Goker M."/>
            <person name="Salamov A."/>
            <person name="Wisecaver J."/>
            <person name="Long T.M."/>
            <person name="Aerts A.L."/>
            <person name="Barry K."/>
            <person name="Choi C."/>
            <person name="Clum A."/>
            <person name="Coughlan A.Y."/>
            <person name="Deshpande S."/>
            <person name="Douglass A.P."/>
            <person name="Hanson S.J."/>
            <person name="Klenk H.-P."/>
            <person name="Labutti K."/>
            <person name="Lapidus A."/>
            <person name="Lindquist E."/>
            <person name="Lipzen A."/>
            <person name="Meier-Kolthoff J.P."/>
            <person name="Ohm R.A."/>
            <person name="Otillar R.P."/>
            <person name="Pangilinan J."/>
            <person name="Peng Y."/>
            <person name="Rokas A."/>
            <person name="Rosa C.A."/>
            <person name="Scheuner C."/>
            <person name="Sibirny A.A."/>
            <person name="Slot J.C."/>
            <person name="Stielow J.B."/>
            <person name="Sun H."/>
            <person name="Kurtzman C.P."/>
            <person name="Blackwell M."/>
            <person name="Grigoriev I.V."/>
            <person name="Jeffries T.W."/>
        </authorList>
    </citation>
    <scope>NUCLEOTIDE SEQUENCE [LARGE SCALE GENOMIC DNA]</scope>
    <source>
        <strain evidence="11">NRRL Y-17324</strain>
    </source>
</reference>
<keyword evidence="11" id="KW-1185">Reference proteome</keyword>
<comment type="caution">
    <text evidence="8">Lacks conserved residue(s) required for the propagation of feature annotation.</text>
</comment>
<keyword evidence="8" id="KW-0926">Vacuole</keyword>
<dbReference type="GeneID" id="30981676"/>
<dbReference type="SUPFAM" id="SSF103473">
    <property type="entry name" value="MFS general substrate transporter"/>
    <property type="match status" value="1"/>
</dbReference>
<organism evidence="10 11">
    <name type="scientific">Suhomyces tanzawaensis NRRL Y-17324</name>
    <dbReference type="NCBI Taxonomy" id="984487"/>
    <lineage>
        <taxon>Eukaryota</taxon>
        <taxon>Fungi</taxon>
        <taxon>Dikarya</taxon>
        <taxon>Ascomycota</taxon>
        <taxon>Saccharomycotina</taxon>
        <taxon>Pichiomycetes</taxon>
        <taxon>Debaryomycetaceae</taxon>
        <taxon>Suhomyces</taxon>
    </lineage>
</organism>
<dbReference type="GO" id="GO:0006914">
    <property type="term" value="P:autophagy"/>
    <property type="evidence" value="ECO:0007669"/>
    <property type="project" value="UniProtKB-KW"/>
</dbReference>
<dbReference type="GO" id="GO:0032974">
    <property type="term" value="P:amino acid transmembrane export from vacuole"/>
    <property type="evidence" value="ECO:0007669"/>
    <property type="project" value="TreeGrafter"/>
</dbReference>
<evidence type="ECO:0000313" key="11">
    <source>
        <dbReference type="Proteomes" id="UP000094285"/>
    </source>
</evidence>
<dbReference type="Proteomes" id="UP000094285">
    <property type="component" value="Unassembled WGS sequence"/>
</dbReference>
<evidence type="ECO:0000256" key="8">
    <source>
        <dbReference type="RuleBase" id="RU363073"/>
    </source>
</evidence>
<dbReference type="AlphaFoldDB" id="A0A1E4SKP5"/>
<evidence type="ECO:0000256" key="9">
    <source>
        <dbReference type="SAM" id="MobiDB-lite"/>
    </source>
</evidence>
<keyword evidence="4 8" id="KW-0812">Transmembrane</keyword>
<feature type="transmembrane region" description="Helical" evidence="8">
    <location>
        <begin position="394"/>
        <end position="413"/>
    </location>
</feature>
<comment type="subcellular location">
    <subcellularLocation>
        <location evidence="1 8">Vacuole membrane</location>
        <topology evidence="1 8">Multi-pass membrane protein</topology>
    </subcellularLocation>
</comment>
<accession>A0A1E4SKP5</accession>
<comment type="similarity">
    <text evidence="2 8">Belongs to the ATG22 family.</text>
</comment>
<keyword evidence="6 8" id="KW-0072">Autophagy</keyword>
<feature type="transmembrane region" description="Helical" evidence="8">
    <location>
        <begin position="457"/>
        <end position="478"/>
    </location>
</feature>
<keyword evidence="3 8" id="KW-0813">Transport</keyword>
<dbReference type="RefSeq" id="XP_020065196.1">
    <property type="nucleotide sequence ID" value="XM_020207539.1"/>
</dbReference>
<feature type="region of interest" description="Disordered" evidence="9">
    <location>
        <begin position="1"/>
        <end position="42"/>
    </location>
</feature>
<dbReference type="EMBL" id="KV453911">
    <property type="protein sequence ID" value="ODV80074.1"/>
    <property type="molecule type" value="Genomic_DNA"/>
</dbReference>
<feature type="transmembrane region" description="Helical" evidence="8">
    <location>
        <begin position="322"/>
        <end position="348"/>
    </location>
</feature>
<protein>
    <recommendedName>
        <fullName evidence="8">Autophagy-related protein</fullName>
    </recommendedName>
</protein>
<dbReference type="PANTHER" id="PTHR23519:SF2">
    <property type="entry name" value="AUTOPHAGY-RELATED PROTEIN 22"/>
    <property type="match status" value="1"/>
</dbReference>
<feature type="transmembrane region" description="Helical" evidence="8">
    <location>
        <begin position="490"/>
        <end position="509"/>
    </location>
</feature>
<evidence type="ECO:0000256" key="6">
    <source>
        <dbReference type="ARBA" id="ARBA00023006"/>
    </source>
</evidence>
<evidence type="ECO:0000256" key="4">
    <source>
        <dbReference type="ARBA" id="ARBA00022692"/>
    </source>
</evidence>
<evidence type="ECO:0000256" key="3">
    <source>
        <dbReference type="ARBA" id="ARBA00022448"/>
    </source>
</evidence>
<feature type="transmembrane region" description="Helical" evidence="8">
    <location>
        <begin position="227"/>
        <end position="253"/>
    </location>
</feature>
<proteinExistence type="inferred from homology"/>
<dbReference type="STRING" id="984487.A0A1E4SKP5"/>
<dbReference type="Pfam" id="PF11700">
    <property type="entry name" value="ATG22"/>
    <property type="match status" value="1"/>
</dbReference>
<comment type="function">
    <text evidence="8">Vacuolar effluxer which mediate the efflux of amino acids resulting from autophagic degradation. The release of autophagic amino acids allows the maintenance of protein synthesis and viability during nitrogen starvation.</text>
</comment>
<keyword evidence="5 8" id="KW-1133">Transmembrane helix</keyword>
<evidence type="ECO:0000256" key="7">
    <source>
        <dbReference type="ARBA" id="ARBA00023136"/>
    </source>
</evidence>
<feature type="transmembrane region" description="Helical" evidence="8">
    <location>
        <begin position="116"/>
        <end position="135"/>
    </location>
</feature>
<feature type="transmembrane region" description="Helical" evidence="8">
    <location>
        <begin position="265"/>
        <end position="287"/>
    </location>
</feature>
<dbReference type="InterPro" id="IPR024671">
    <property type="entry name" value="Atg22-like"/>
</dbReference>
<feature type="transmembrane region" description="Helical" evidence="8">
    <location>
        <begin position="360"/>
        <end position="382"/>
    </location>
</feature>
<keyword evidence="7 8" id="KW-0472">Membrane</keyword>
<dbReference type="GO" id="GO:0005774">
    <property type="term" value="C:vacuolar membrane"/>
    <property type="evidence" value="ECO:0007669"/>
    <property type="project" value="UniProtKB-SubCell"/>
</dbReference>
<dbReference type="OrthoDB" id="42657at2759"/>
<feature type="transmembrane region" description="Helical" evidence="8">
    <location>
        <begin position="147"/>
        <end position="164"/>
    </location>
</feature>
<evidence type="ECO:0000313" key="10">
    <source>
        <dbReference type="EMBL" id="ODV80074.1"/>
    </source>
</evidence>
<evidence type="ECO:0000256" key="2">
    <source>
        <dbReference type="ARBA" id="ARBA00006978"/>
    </source>
</evidence>
<dbReference type="InterPro" id="IPR050495">
    <property type="entry name" value="ATG22/LtaA_families"/>
</dbReference>
<evidence type="ECO:0000256" key="5">
    <source>
        <dbReference type="ARBA" id="ARBA00022989"/>
    </source>
</evidence>
<feature type="compositionally biased region" description="Polar residues" evidence="9">
    <location>
        <begin position="1"/>
        <end position="27"/>
    </location>
</feature>
<dbReference type="InterPro" id="IPR036259">
    <property type="entry name" value="MFS_trans_sf"/>
</dbReference>
<gene>
    <name evidence="10" type="ORF">CANTADRAFT_25805</name>
</gene>
<dbReference type="PANTHER" id="PTHR23519">
    <property type="entry name" value="AUTOPHAGY-RELATED PROTEIN 22"/>
    <property type="match status" value="1"/>
</dbReference>
<name>A0A1E4SKP5_9ASCO</name>
<sequence length="544" mass="60534">MSSSPKQREGSITSMENSKDVATTSQETVKRSNDLDAENQENPENSIWTQKSIYRAWLLLCFTTGPVASMSRTYVPASIQSIARAVGKTKAGRKCGFKGNDCYVRFGTGTVHFTSYVLYLNAISTALEGVVAILLMGIADYSNYRKLFLIGSIFMFGVFALPFAGLTGKDYPTMKALSALYALISIDNSIYQILEGSYIPLFMRASSPKGTVAEEVRRDMVLKRGSVVSVMGIFLGNVGGIVALLIGIIISYGRGGPIKDGYHNFLLAITIAGAVTVAFSIISAFFIPSVRGKPKPKGEFLLTLSIKRLIRLTKDIQKYPHAFLYCVSWVIWNVSYSNFLSVFVLLFRSTLGLGSSDAEYTVYTFMSYVVASIGSLCWMWLYPRTKIGIKSWGYGFLAFSLFSNFWGCLGISSHTKVGFKHRWEFWIFEVFYSASSSALRSLNRTVYSTLLPEGEEAQYFGLEIMLGVATGWIGKLVNATIQDRTNNDRYPFLPNLFLALASIILYYFVDFEKGMKDAEKLIQEEDTANISYQSTEENGEPLKN</sequence>
<evidence type="ECO:0000256" key="1">
    <source>
        <dbReference type="ARBA" id="ARBA00004128"/>
    </source>
</evidence>
<keyword evidence="8" id="KW-0029">Amino-acid transport</keyword>